<feature type="region of interest" description="Disordered" evidence="2">
    <location>
        <begin position="1"/>
        <end position="220"/>
    </location>
</feature>
<dbReference type="PANTHER" id="PTHR31762:SF17">
    <property type="entry name" value="COILED-COIL DOMAIN-CONTAINING PROTEIN SCD2"/>
    <property type="match status" value="1"/>
</dbReference>
<feature type="compositionally biased region" description="Acidic residues" evidence="2">
    <location>
        <begin position="79"/>
        <end position="90"/>
    </location>
</feature>
<dbReference type="GO" id="GO:0000911">
    <property type="term" value="P:cytokinesis by cell plate formation"/>
    <property type="evidence" value="ECO:0007669"/>
    <property type="project" value="InterPro"/>
</dbReference>
<evidence type="ECO:0000313" key="4">
    <source>
        <dbReference type="Proteomes" id="UP001055439"/>
    </source>
</evidence>
<dbReference type="AlphaFoldDB" id="A0A9E7F9Y0"/>
<feature type="compositionally biased region" description="Low complexity" evidence="2">
    <location>
        <begin position="55"/>
        <end position="73"/>
    </location>
</feature>
<evidence type="ECO:0000313" key="3">
    <source>
        <dbReference type="EMBL" id="URD90357.1"/>
    </source>
</evidence>
<dbReference type="Proteomes" id="UP001055439">
    <property type="component" value="Chromosome 2"/>
</dbReference>
<name>A0A9E7F9Y0_9LILI</name>
<feature type="compositionally biased region" description="Basic residues" evidence="2">
    <location>
        <begin position="35"/>
        <end position="45"/>
    </location>
</feature>
<dbReference type="PANTHER" id="PTHR31762">
    <property type="entry name" value="FAS-BINDING FACTOR-LIKE PROTEIN"/>
    <property type="match status" value="1"/>
</dbReference>
<accession>A0A9E7F9Y0</accession>
<proteinExistence type="predicted"/>
<dbReference type="EMBL" id="CP097504">
    <property type="protein sequence ID" value="URD90357.1"/>
    <property type="molecule type" value="Genomic_DNA"/>
</dbReference>
<protein>
    <recommendedName>
        <fullName evidence="5">Coiled-coil domain-containing protein SCD2</fullName>
    </recommendedName>
</protein>
<gene>
    <name evidence="3" type="ORF">MUK42_27111</name>
</gene>
<dbReference type="InterPro" id="IPR040321">
    <property type="entry name" value="SCD2-like"/>
</dbReference>
<organism evidence="3 4">
    <name type="scientific">Musa troglodytarum</name>
    <name type="common">fe'i banana</name>
    <dbReference type="NCBI Taxonomy" id="320322"/>
    <lineage>
        <taxon>Eukaryota</taxon>
        <taxon>Viridiplantae</taxon>
        <taxon>Streptophyta</taxon>
        <taxon>Embryophyta</taxon>
        <taxon>Tracheophyta</taxon>
        <taxon>Spermatophyta</taxon>
        <taxon>Magnoliopsida</taxon>
        <taxon>Liliopsida</taxon>
        <taxon>Zingiberales</taxon>
        <taxon>Musaceae</taxon>
        <taxon>Musa</taxon>
    </lineage>
</organism>
<keyword evidence="4" id="KW-1185">Reference proteome</keyword>
<evidence type="ECO:0000256" key="2">
    <source>
        <dbReference type="SAM" id="MobiDB-lite"/>
    </source>
</evidence>
<reference evidence="3" key="1">
    <citation type="submission" date="2022-05" db="EMBL/GenBank/DDBJ databases">
        <title>The Musa troglodytarum L. genome provides insights into the mechanism of non-climacteric behaviour and enrichment of carotenoids.</title>
        <authorList>
            <person name="Wang J."/>
        </authorList>
    </citation>
    <scope>NUCLEOTIDE SEQUENCE</scope>
    <source>
        <tissue evidence="3">Leaf</tissue>
    </source>
</reference>
<keyword evidence="1" id="KW-0175">Coiled coil</keyword>
<sequence>MERLRAGSPVYTRQKSISSSTGVPSSPTTMSPAHPLHHHQNRHLRSGSAGVGTFRRAQNTAARAAAQRLARVMAHQHADDDDDDEDDDELSSGPPIDLLSTPRRAARSPSPAINRYLAEQTPVRPTSTGRSSVAAKPATMIPPIKPSSKPLGTTAPSDPLISSQRTETPKQLVTTVPSDPLISSQRSETPVSSRREKMMSVDLGNLNVREPSNARSSSALQDEIDVLQEENENIREKLRLAEEKCEEAEARARQLEKQVASLGDGVSTEAHLLSRQAIDRCISFKSLLDFITEAALQQREAALKAAAQTSYAKREISSLREEAKIARDEAASVSEQLQEAETEIRSLRTMAQKMILSQEQMEEVVLKRCWLARYWKLCVHYGIYADIAEPKYEFWSSFSPLPLEVVLSAGQKARDGNSSDKSDLEEKEKVSWNASDLAGEGNIESMLLVEKGLRELSSLKVEEAVLLSMAQHRRASTKSAPSLSGEGQNPAEAFELSQEESEDVLFKQAWLAYFWRRVKDHDLEEDIADERLQFWIEQSNHSPTSHDAVEVERGLFELKKLGIELQLWEACHHRKTSYRAGPLVRRIPLKRQRKALALRREGNQMVGHGQQNGTTVAAGKRAMAEGREFLATAWWTKDVPPCTKDVPQSQSLVKRVCGCDSRGGSEEGEETTGYDEVEGRRGRSYCQCR</sequence>
<feature type="compositionally biased region" description="Low complexity" evidence="2">
    <location>
        <begin position="16"/>
        <end position="32"/>
    </location>
</feature>
<dbReference type="OrthoDB" id="2014962at2759"/>
<feature type="compositionally biased region" description="Polar residues" evidence="2">
    <location>
        <begin position="150"/>
        <end position="192"/>
    </location>
</feature>
<evidence type="ECO:0000256" key="1">
    <source>
        <dbReference type="SAM" id="Coils"/>
    </source>
</evidence>
<evidence type="ECO:0008006" key="5">
    <source>
        <dbReference type="Google" id="ProtNLM"/>
    </source>
</evidence>
<feature type="coiled-coil region" evidence="1">
    <location>
        <begin position="316"/>
        <end position="357"/>
    </location>
</feature>